<evidence type="ECO:0000313" key="2">
    <source>
        <dbReference type="Proteomes" id="UP001172102"/>
    </source>
</evidence>
<dbReference type="EMBL" id="JAUKUA010000004">
    <property type="protein sequence ID" value="KAK0715738.1"/>
    <property type="molecule type" value="Genomic_DNA"/>
</dbReference>
<accession>A0AA40AH79</accession>
<gene>
    <name evidence="1" type="ORF">B0H67DRAFT_248712</name>
</gene>
<evidence type="ECO:0000313" key="1">
    <source>
        <dbReference type="EMBL" id="KAK0715738.1"/>
    </source>
</evidence>
<dbReference type="AlphaFoldDB" id="A0AA40AH79"/>
<sequence>MVMELLRVALCVGTCLGIWMLGVSCLSSRSRPAYLIPLRGGCANPTSIQNPVCPSKRSLPLSTDKIFFLDKIRRAAGNGGPEICIGRAGVSASWQWLPRSASRQTARVASCLARQLATWA</sequence>
<reference evidence="1" key="1">
    <citation type="submission" date="2023-06" db="EMBL/GenBank/DDBJ databases">
        <title>Genome-scale phylogeny and comparative genomics of the fungal order Sordariales.</title>
        <authorList>
            <consortium name="Lawrence Berkeley National Laboratory"/>
            <person name="Hensen N."/>
            <person name="Bonometti L."/>
            <person name="Westerberg I."/>
            <person name="Brannstrom I.O."/>
            <person name="Guillou S."/>
            <person name="Cros-Aarteil S."/>
            <person name="Calhoun S."/>
            <person name="Haridas S."/>
            <person name="Kuo A."/>
            <person name="Mondo S."/>
            <person name="Pangilinan J."/>
            <person name="Riley R."/>
            <person name="Labutti K."/>
            <person name="Andreopoulos B."/>
            <person name="Lipzen A."/>
            <person name="Chen C."/>
            <person name="Yanf M."/>
            <person name="Daum C."/>
            <person name="Ng V."/>
            <person name="Clum A."/>
            <person name="Steindorff A."/>
            <person name="Ohm R."/>
            <person name="Martin F."/>
            <person name="Silar P."/>
            <person name="Natvig D."/>
            <person name="Lalanne C."/>
            <person name="Gautier V."/>
            <person name="Ament-Velasquez S.L."/>
            <person name="Kruys A."/>
            <person name="Hutchinson M.I."/>
            <person name="Powell A.J."/>
            <person name="Barry K."/>
            <person name="Miller A.N."/>
            <person name="Grigoriev I.V."/>
            <person name="Debuchy R."/>
            <person name="Gladieux P."/>
            <person name="Thoren M.H."/>
            <person name="Johannesson H."/>
        </authorList>
    </citation>
    <scope>NUCLEOTIDE SEQUENCE</scope>
    <source>
        <strain evidence="1">SMH4607-1</strain>
    </source>
</reference>
<comment type="caution">
    <text evidence="1">The sequence shown here is derived from an EMBL/GenBank/DDBJ whole genome shotgun (WGS) entry which is preliminary data.</text>
</comment>
<keyword evidence="2" id="KW-1185">Reference proteome</keyword>
<name>A0AA40AH79_9PEZI</name>
<dbReference type="Proteomes" id="UP001172102">
    <property type="component" value="Unassembled WGS sequence"/>
</dbReference>
<organism evidence="1 2">
    <name type="scientific">Lasiosphaeris hirsuta</name>
    <dbReference type="NCBI Taxonomy" id="260670"/>
    <lineage>
        <taxon>Eukaryota</taxon>
        <taxon>Fungi</taxon>
        <taxon>Dikarya</taxon>
        <taxon>Ascomycota</taxon>
        <taxon>Pezizomycotina</taxon>
        <taxon>Sordariomycetes</taxon>
        <taxon>Sordariomycetidae</taxon>
        <taxon>Sordariales</taxon>
        <taxon>Lasiosphaeriaceae</taxon>
        <taxon>Lasiosphaeris</taxon>
    </lineage>
</organism>
<protein>
    <submittedName>
        <fullName evidence="1">Uncharacterized protein</fullName>
    </submittedName>
</protein>
<proteinExistence type="predicted"/>
<dbReference type="PROSITE" id="PS51257">
    <property type="entry name" value="PROKAR_LIPOPROTEIN"/>
    <property type="match status" value="1"/>
</dbReference>